<organism evidence="1 2">
    <name type="scientific">Noviherbaspirillum album</name>
    <dbReference type="NCBI Taxonomy" id="3080276"/>
    <lineage>
        <taxon>Bacteria</taxon>
        <taxon>Pseudomonadati</taxon>
        <taxon>Pseudomonadota</taxon>
        <taxon>Betaproteobacteria</taxon>
        <taxon>Burkholderiales</taxon>
        <taxon>Oxalobacteraceae</taxon>
        <taxon>Noviherbaspirillum</taxon>
    </lineage>
</organism>
<evidence type="ECO:0008006" key="3">
    <source>
        <dbReference type="Google" id="ProtNLM"/>
    </source>
</evidence>
<proteinExistence type="predicted"/>
<evidence type="ECO:0000313" key="1">
    <source>
        <dbReference type="EMBL" id="MEC4723782.1"/>
    </source>
</evidence>
<dbReference type="Gene3D" id="2.150.10.10">
    <property type="entry name" value="Serralysin-like metalloprotease, C-terminal"/>
    <property type="match status" value="1"/>
</dbReference>
<sequence>MGNDTLNVTQAGAITVPTGASVSNIENVNLLSGANITVNTTSGFTGLTSLKATSTSTAASTSLTAAATTNITSVESDLRASGTSQLIINGGNNVDVKATGTTTQATGLNATTGAGAEILIGATTAATGKVNVNNSFKGADTNVSGDVFVKGGTEVAIVQTLTNTTVNETNVQGAVAVLGTAATTAVSVVQDATVAASNLGTGRVGKTAGAVTVTDVNAASATAAGSIAQVTLLNAGDAVVNSGALTTLNLGGTLTQVDAGTLGALTTAANSTLALNLTGAVSTGPVTIDTDIKTLNVSGNTTASTINSLVASGATKINVSGDAKVTFTGNTTAAVTDIVVTNTAGAAFGTAIGANVNFTGGAGDDAVTLTTGFTKAITMGAGNDTVTYGGPASTTVGAKGSVDGGAGTDTIIMSSSDAAAADNDSVFNTSFKGFDVLRLSNELAVSTNIDLDGINAVSKVILASGGNNATSSVISNLVSGGTVETLTAGTAGFTVNVKSALVGADDVLNLSLKSTTALTNQTINAANVETINIAVADAAAAPALGSNAVVHALTLGTAAAKTITVTGNNGLTLTNTGNTAVTLFDASGVVANNTAAGAGVAATTDSAANLAVTFASANNTASADVTIKGGAGNDVLTGNISKDTISGGAGADLIYGDNQGTKEVQSIAASSTDGAAVLTVNVLGVNTTVTLAGATAATAMQTAVVNAINANTALAGLVTASAGATDAITLTYLVDGDAPAVTVTKASGAGALTLGAITATTTGTAGTAAVDVLDGGAGADLLVGGGGADTITTGAGADKVFLLKAHSNLATMTTITDFTFAAGGTSNDIIVLGDVTSVIGTTTTVQDLSSSATLAAAVEAAALKNTVDNGLSVFTWGGNEYVYVETTGATGSYVASDFIVKLTGTPLAVGATIAGSGFDAV</sequence>
<name>A0ABU6JJB5_9BURK</name>
<keyword evidence="2" id="KW-1185">Reference proteome</keyword>
<dbReference type="InterPro" id="IPR018511">
    <property type="entry name" value="Hemolysin-typ_Ca-bd_CS"/>
</dbReference>
<dbReference type="InterPro" id="IPR011049">
    <property type="entry name" value="Serralysin-like_metalloprot_C"/>
</dbReference>
<dbReference type="InterPro" id="IPR001343">
    <property type="entry name" value="Hemolysn_Ca-bd"/>
</dbReference>
<reference evidence="1 2" key="1">
    <citation type="submission" date="2023-10" db="EMBL/GenBank/DDBJ databases">
        <title>Noviherbaspirillum sp. CPCC 100848 genome assembly.</title>
        <authorList>
            <person name="Li X.Y."/>
            <person name="Fang X.M."/>
        </authorList>
    </citation>
    <scope>NUCLEOTIDE SEQUENCE [LARGE SCALE GENOMIC DNA]</scope>
    <source>
        <strain evidence="1 2">CPCC 100848</strain>
    </source>
</reference>
<accession>A0ABU6JJB5</accession>
<gene>
    <name evidence="1" type="ORF">RY831_32190</name>
</gene>
<dbReference type="Pfam" id="PF00353">
    <property type="entry name" value="HemolysinCabind"/>
    <property type="match status" value="2"/>
</dbReference>
<dbReference type="SUPFAM" id="SSF51120">
    <property type="entry name" value="beta-Roll"/>
    <property type="match status" value="2"/>
</dbReference>
<dbReference type="Proteomes" id="UP001352263">
    <property type="component" value="Unassembled WGS sequence"/>
</dbReference>
<dbReference type="EMBL" id="JAWIIV010000077">
    <property type="protein sequence ID" value="MEC4723782.1"/>
    <property type="molecule type" value="Genomic_DNA"/>
</dbReference>
<evidence type="ECO:0000313" key="2">
    <source>
        <dbReference type="Proteomes" id="UP001352263"/>
    </source>
</evidence>
<dbReference type="RefSeq" id="WP_326510384.1">
    <property type="nucleotide sequence ID" value="NZ_JAWIIV010000077.1"/>
</dbReference>
<dbReference type="PRINTS" id="PR00313">
    <property type="entry name" value="CABNDNGRPT"/>
</dbReference>
<dbReference type="PROSITE" id="PS00330">
    <property type="entry name" value="HEMOLYSIN_CALCIUM"/>
    <property type="match status" value="1"/>
</dbReference>
<comment type="caution">
    <text evidence="1">The sequence shown here is derived from an EMBL/GenBank/DDBJ whole genome shotgun (WGS) entry which is preliminary data.</text>
</comment>
<protein>
    <recommendedName>
        <fullName evidence="3">Calcium-binding protein</fullName>
    </recommendedName>
</protein>